<dbReference type="GO" id="GO:0005783">
    <property type="term" value="C:endoplasmic reticulum"/>
    <property type="evidence" value="ECO:0007669"/>
    <property type="project" value="TreeGrafter"/>
</dbReference>
<dbReference type="GO" id="GO:0016746">
    <property type="term" value="F:acyltransferase activity"/>
    <property type="evidence" value="ECO:0007669"/>
    <property type="project" value="UniProtKB-KW"/>
</dbReference>
<dbReference type="Proteomes" id="UP000444721">
    <property type="component" value="Unassembled WGS sequence"/>
</dbReference>
<keyword evidence="2" id="KW-0808">Transferase</keyword>
<dbReference type="VEuPathDB" id="AmoebaDB:NF0021940"/>
<organism evidence="6 7">
    <name type="scientific">Naegleria fowleri</name>
    <name type="common">Brain eating amoeba</name>
    <dbReference type="NCBI Taxonomy" id="5763"/>
    <lineage>
        <taxon>Eukaryota</taxon>
        <taxon>Discoba</taxon>
        <taxon>Heterolobosea</taxon>
        <taxon>Tetramitia</taxon>
        <taxon>Eutetramitia</taxon>
        <taxon>Vahlkampfiidae</taxon>
        <taxon>Naegleria</taxon>
    </lineage>
</organism>
<name>A0A6A5BKE2_NAEFO</name>
<dbReference type="GeneID" id="68113730"/>
<dbReference type="VEuPathDB" id="AmoebaDB:FDP41_006512"/>
<keyword evidence="4" id="KW-0812">Transmembrane</keyword>
<evidence type="ECO:0000256" key="4">
    <source>
        <dbReference type="SAM" id="Phobius"/>
    </source>
</evidence>
<dbReference type="SUPFAM" id="SSF69593">
    <property type="entry name" value="Glycerol-3-phosphate (1)-acyltransferase"/>
    <property type="match status" value="1"/>
</dbReference>
<evidence type="ECO:0000313" key="7">
    <source>
        <dbReference type="Proteomes" id="UP000444721"/>
    </source>
</evidence>
<dbReference type="VEuPathDB" id="AmoebaDB:NfTy_089390"/>
<accession>A0A6A5BKE2</accession>
<dbReference type="Pfam" id="PF01553">
    <property type="entry name" value="Acyltransferase"/>
    <property type="match status" value="1"/>
</dbReference>
<dbReference type="Pfam" id="PF16076">
    <property type="entry name" value="Acyltransf_C"/>
    <property type="match status" value="1"/>
</dbReference>
<feature type="transmembrane region" description="Helical" evidence="4">
    <location>
        <begin position="44"/>
        <end position="74"/>
    </location>
</feature>
<dbReference type="OMA" id="EWCYERF"/>
<comment type="similarity">
    <text evidence="1">Belongs to the 1-acyl-sn-glycerol-3-phosphate acyltransferase family.</text>
</comment>
<dbReference type="PANTHER" id="PTHR10983:SF16">
    <property type="entry name" value="LYSOCARDIOLIPIN ACYLTRANSFERASE 1"/>
    <property type="match status" value="1"/>
</dbReference>
<dbReference type="GO" id="GO:0036149">
    <property type="term" value="P:phosphatidylinositol acyl-chain remodeling"/>
    <property type="evidence" value="ECO:0007669"/>
    <property type="project" value="TreeGrafter"/>
</dbReference>
<proteinExistence type="inferred from homology"/>
<dbReference type="RefSeq" id="XP_044559193.1">
    <property type="nucleotide sequence ID" value="XM_044710156.1"/>
</dbReference>
<evidence type="ECO:0000313" key="6">
    <source>
        <dbReference type="EMBL" id="KAF0974480.1"/>
    </source>
</evidence>
<dbReference type="EMBL" id="VFQX01000052">
    <property type="protein sequence ID" value="KAF0974480.1"/>
    <property type="molecule type" value="Genomic_DNA"/>
</dbReference>
<feature type="transmembrane region" description="Helical" evidence="4">
    <location>
        <begin position="95"/>
        <end position="113"/>
    </location>
</feature>
<evidence type="ECO:0000256" key="1">
    <source>
        <dbReference type="ARBA" id="ARBA00008655"/>
    </source>
</evidence>
<dbReference type="AlphaFoldDB" id="A0A6A5BKE2"/>
<feature type="domain" description="Phospholipid/glycerol acyltransferase" evidence="5">
    <location>
        <begin position="130"/>
        <end position="253"/>
    </location>
</feature>
<comment type="caution">
    <text evidence="6">The sequence shown here is derived from an EMBL/GenBank/DDBJ whole genome shotgun (WGS) entry which is preliminary data.</text>
</comment>
<dbReference type="CDD" id="cd07990">
    <property type="entry name" value="LPLAT_LCLAT1-like"/>
    <property type="match status" value="1"/>
</dbReference>
<keyword evidence="3" id="KW-0012">Acyltransferase</keyword>
<evidence type="ECO:0000256" key="3">
    <source>
        <dbReference type="ARBA" id="ARBA00023315"/>
    </source>
</evidence>
<dbReference type="InterPro" id="IPR032098">
    <property type="entry name" value="Acyltransf_C"/>
</dbReference>
<evidence type="ECO:0000256" key="2">
    <source>
        <dbReference type="ARBA" id="ARBA00022679"/>
    </source>
</evidence>
<keyword evidence="7" id="KW-1185">Reference proteome</keyword>
<reference evidence="6 7" key="1">
    <citation type="journal article" date="2019" name="Sci. Rep.">
        <title>Nanopore sequencing improves the draft genome of the human pathogenic amoeba Naegleria fowleri.</title>
        <authorList>
            <person name="Liechti N."/>
            <person name="Schurch N."/>
            <person name="Bruggmann R."/>
            <person name="Wittwer M."/>
        </authorList>
    </citation>
    <scope>NUCLEOTIDE SEQUENCE [LARGE SCALE GENOMIC DNA]</scope>
    <source>
        <strain evidence="6 7">ATCC 30894</strain>
    </source>
</reference>
<keyword evidence="4" id="KW-1133">Transmembrane helix</keyword>
<sequence length="422" mass="49172">MTPTKNSSSSHSDLNPSPPSNVIASSLPRSFFIHSILFQILRKVFLIFVTILLTIVFLLYIFVVLNIPQLVFFVALHTLGRLDSRIALKIKHLNIGLIGFGFYWFVFLLEVFADVELEFSGDVIEYGENALMMSNHLSNVDFLILTAIAYRKGMLSFLKYLAKKDLVYIPFLGFPAMLLGGQIILNRNWQQDQQHLQESVNSVLKDDIPCYITLFPEGTRLSEKNLKNSIQFSKERNLRELSKVVYPRVKGLRMILQAIKHQKETCKHTKGVKWVYDVTLGYPPTRQFIKAYEHSKYSFLNHTQPQREQPQQPQQQQRVFPVVPFADLLLKNLSGLKICVNIKKIDIADIPVEDEKQFTEWCYERFYRKEDMLIELEKNALEELEKLLKQQQHSPSQNELSACYSFKGEKILKEPFQFTPWW</sequence>
<dbReference type="PANTHER" id="PTHR10983">
    <property type="entry name" value="1-ACYLGLYCEROL-3-PHOSPHATE ACYLTRANSFERASE-RELATED"/>
    <property type="match status" value="1"/>
</dbReference>
<feature type="transmembrane region" description="Helical" evidence="4">
    <location>
        <begin position="166"/>
        <end position="185"/>
    </location>
</feature>
<gene>
    <name evidence="6" type="ORF">FDP41_006512</name>
</gene>
<dbReference type="SMART" id="SM00563">
    <property type="entry name" value="PlsC"/>
    <property type="match status" value="1"/>
</dbReference>
<evidence type="ECO:0000259" key="5">
    <source>
        <dbReference type="SMART" id="SM00563"/>
    </source>
</evidence>
<dbReference type="InterPro" id="IPR002123">
    <property type="entry name" value="Plipid/glycerol_acylTrfase"/>
</dbReference>
<protein>
    <recommendedName>
        <fullName evidence="5">Phospholipid/glycerol acyltransferase domain-containing protein</fullName>
    </recommendedName>
</protein>
<keyword evidence="4" id="KW-0472">Membrane</keyword>
<dbReference type="OrthoDB" id="189226at2759"/>